<comment type="caution">
    <text evidence="2">The sequence shown here is derived from an EMBL/GenBank/DDBJ whole genome shotgun (WGS) entry which is preliminary data.</text>
</comment>
<feature type="signal peptide" evidence="1">
    <location>
        <begin position="1"/>
        <end position="19"/>
    </location>
</feature>
<keyword evidence="3" id="KW-1185">Reference proteome</keyword>
<proteinExistence type="predicted"/>
<protein>
    <submittedName>
        <fullName evidence="2">Response regulator receiver protein</fullName>
    </submittedName>
</protein>
<organism evidence="2 3">
    <name type="scientific">Microbulbifer epialgicus</name>
    <dbReference type="NCBI Taxonomy" id="393907"/>
    <lineage>
        <taxon>Bacteria</taxon>
        <taxon>Pseudomonadati</taxon>
        <taxon>Pseudomonadota</taxon>
        <taxon>Gammaproteobacteria</taxon>
        <taxon>Cellvibrionales</taxon>
        <taxon>Microbulbiferaceae</taxon>
        <taxon>Microbulbifer</taxon>
    </lineage>
</organism>
<name>A0ABV4P671_9GAMM</name>
<gene>
    <name evidence="2" type="ORF">ACCI49_21405</name>
</gene>
<evidence type="ECO:0000313" key="2">
    <source>
        <dbReference type="EMBL" id="MFA0813454.1"/>
    </source>
</evidence>
<accession>A0ABV4P671</accession>
<sequence length="110" mass="12049">MFRLKVLIISILFSLPAIAEDTWHNSTVSDIYPLSDGSFVIIFNEDSPSCSTSTKPHQYLVKVGQNSVTQEGLNLMFSAALAGAAAGKEIHINFENISGNCLVNRLRLSY</sequence>
<dbReference type="EMBL" id="JBGMEK010000096">
    <property type="protein sequence ID" value="MFA0813454.1"/>
    <property type="molecule type" value="Genomic_DNA"/>
</dbReference>
<dbReference type="Proteomes" id="UP001569428">
    <property type="component" value="Unassembled WGS sequence"/>
</dbReference>
<reference evidence="2 3" key="1">
    <citation type="submission" date="2024-08" db="EMBL/GenBank/DDBJ databases">
        <authorList>
            <person name="Ishaq N."/>
        </authorList>
    </citation>
    <scope>NUCLEOTIDE SEQUENCE [LARGE SCALE GENOMIC DNA]</scope>
    <source>
        <strain evidence="2 3">DSM 18651</strain>
    </source>
</reference>
<dbReference type="RefSeq" id="WP_371841263.1">
    <property type="nucleotide sequence ID" value="NZ_JBGMEK010000096.1"/>
</dbReference>
<evidence type="ECO:0000313" key="3">
    <source>
        <dbReference type="Proteomes" id="UP001569428"/>
    </source>
</evidence>
<evidence type="ECO:0000256" key="1">
    <source>
        <dbReference type="SAM" id="SignalP"/>
    </source>
</evidence>
<keyword evidence="1" id="KW-0732">Signal</keyword>
<feature type="chain" id="PRO_5046161744" evidence="1">
    <location>
        <begin position="20"/>
        <end position="110"/>
    </location>
</feature>